<name>A0A235F8M0_9BACL</name>
<comment type="caution">
    <text evidence="3">The sequence shown here is derived from an EMBL/GenBank/DDBJ whole genome shotgun (WGS) entry which is preliminary data.</text>
</comment>
<dbReference type="PROSITE" id="PS51257">
    <property type="entry name" value="PROKAR_LIPOPROTEIN"/>
    <property type="match status" value="1"/>
</dbReference>
<feature type="coiled-coil region" evidence="1">
    <location>
        <begin position="253"/>
        <end position="280"/>
    </location>
</feature>
<proteinExistence type="predicted"/>
<evidence type="ECO:0008006" key="5">
    <source>
        <dbReference type="Google" id="ProtNLM"/>
    </source>
</evidence>
<protein>
    <recommendedName>
        <fullName evidence="5">DUF3829 domain-containing protein</fullName>
    </recommendedName>
</protein>
<organism evidence="3 4">
    <name type="scientific">Fictibacillus aquaticus</name>
    <dbReference type="NCBI Taxonomy" id="2021314"/>
    <lineage>
        <taxon>Bacteria</taxon>
        <taxon>Bacillati</taxon>
        <taxon>Bacillota</taxon>
        <taxon>Bacilli</taxon>
        <taxon>Bacillales</taxon>
        <taxon>Fictibacillaceae</taxon>
        <taxon>Fictibacillus</taxon>
    </lineage>
</organism>
<sequence>MKLQRYMLLALILVLSLTGCGTDETAGKQQETAEKPNAELEKEGQEIKKELTAQADGFYKQFKDNQPEGYLEEDVYSSLSTDYNLLAQAIDSSTMLTMNANDEIEKNMSKLKKKIEGLPNEKAVKVKENMNSAKNVYEAVFMEDFHSLMNRLDPTDSIENKVGSFLSNADGLDTNKVYEEAESSLLLFESEQYLASKLQANLKKFEANFEGEDLEELRSAVEHADSSVKTQYNILQRFLPVFVDDGQSPEDLINNAYSDFEDAKNSMENLEESLRAEYIEE</sequence>
<keyword evidence="1" id="KW-0175">Coiled coil</keyword>
<dbReference type="AlphaFoldDB" id="A0A235F8M0"/>
<feature type="signal peptide" evidence="2">
    <location>
        <begin position="1"/>
        <end position="21"/>
    </location>
</feature>
<accession>A0A235F8M0</accession>
<gene>
    <name evidence="3" type="ORF">CGZ90_13425</name>
</gene>
<dbReference type="Proteomes" id="UP000215059">
    <property type="component" value="Unassembled WGS sequence"/>
</dbReference>
<evidence type="ECO:0000256" key="1">
    <source>
        <dbReference type="SAM" id="Coils"/>
    </source>
</evidence>
<dbReference type="RefSeq" id="WP_094253011.1">
    <property type="nucleotide sequence ID" value="NZ_JBHLXL010000001.1"/>
</dbReference>
<feature type="chain" id="PRO_5038435335" description="DUF3829 domain-containing protein" evidence="2">
    <location>
        <begin position="22"/>
        <end position="281"/>
    </location>
</feature>
<evidence type="ECO:0000313" key="4">
    <source>
        <dbReference type="Proteomes" id="UP000215059"/>
    </source>
</evidence>
<evidence type="ECO:0000256" key="2">
    <source>
        <dbReference type="SAM" id="SignalP"/>
    </source>
</evidence>
<dbReference type="EMBL" id="NOII01000003">
    <property type="protein sequence ID" value="OYD57660.1"/>
    <property type="molecule type" value="Genomic_DNA"/>
</dbReference>
<keyword evidence="4" id="KW-1185">Reference proteome</keyword>
<reference evidence="3 4" key="1">
    <citation type="submission" date="2017-07" db="EMBL/GenBank/DDBJ databases">
        <title>Fictibacillus sp. nov. GDSW-R2A3 Genome sequencing and assembly.</title>
        <authorList>
            <person name="Mayilraj S."/>
        </authorList>
    </citation>
    <scope>NUCLEOTIDE SEQUENCE [LARGE SCALE GENOMIC DNA]</scope>
    <source>
        <strain evidence="3 4">GDSW-R2A3</strain>
    </source>
</reference>
<evidence type="ECO:0000313" key="3">
    <source>
        <dbReference type="EMBL" id="OYD57660.1"/>
    </source>
</evidence>
<keyword evidence="2" id="KW-0732">Signal</keyword>
<dbReference type="OrthoDB" id="9853242at2"/>